<dbReference type="OrthoDB" id="76567at2759"/>
<name>A0A0A2KCQ8_PENIT</name>
<dbReference type="PhylomeDB" id="A0A0A2KCQ8"/>
<protein>
    <submittedName>
        <fullName evidence="1">Uncharacterized protein</fullName>
    </submittedName>
</protein>
<sequence>MSCINQNEQDHDSEVLPLSVRRYDYKDKDQFARILTLERERLLDSIRYSREISDVDTGSSRSEQEPTTKITEYIIFSIDPTTFNQDFLSLDTIPIPSIRTSFNPNTKTLTVKMVTREHTQIAFAVHKAIDKALVRMGLDEAIHDYQGVDIDVNGRQKQPDMGWGPRQPPRGYLKRPSVVLEVAVSETRKKLRQDIDLWLEPVRGNANVVIAIKLNRQRAMVTIDLWIWDTVNGKSINSQHIEVSENENDEVKLSGGPLVIPFRLLFLRDPQTPQETDVIIDNEWLQKIAEWGWDMQFSNSR</sequence>
<reference evidence="1 2" key="1">
    <citation type="journal article" date="2015" name="Mol. Plant Microbe Interact.">
        <title>Genome, transcriptome, and functional analyses of Penicillium expansum provide new insights into secondary metabolism and pathogenicity.</title>
        <authorList>
            <person name="Ballester A.R."/>
            <person name="Marcet-Houben M."/>
            <person name="Levin E."/>
            <person name="Sela N."/>
            <person name="Selma-Lazaro C."/>
            <person name="Carmona L."/>
            <person name="Wisniewski M."/>
            <person name="Droby S."/>
            <person name="Gonzalez-Candelas L."/>
            <person name="Gabaldon T."/>
        </authorList>
    </citation>
    <scope>NUCLEOTIDE SEQUENCE [LARGE SCALE GENOMIC DNA]</scope>
    <source>
        <strain evidence="1 2">PHI-1</strain>
    </source>
</reference>
<evidence type="ECO:0000313" key="2">
    <source>
        <dbReference type="Proteomes" id="UP000030104"/>
    </source>
</evidence>
<comment type="caution">
    <text evidence="1">The sequence shown here is derived from an EMBL/GenBank/DDBJ whole genome shotgun (WGS) entry which is preliminary data.</text>
</comment>
<accession>A0A0A2KCQ8</accession>
<evidence type="ECO:0000313" key="1">
    <source>
        <dbReference type="EMBL" id="KGO65594.1"/>
    </source>
</evidence>
<dbReference type="AlphaFoldDB" id="A0A0A2KCQ8"/>
<keyword evidence="2" id="KW-1185">Reference proteome</keyword>
<proteinExistence type="predicted"/>
<organism evidence="1 2">
    <name type="scientific">Penicillium italicum</name>
    <name type="common">Blue mold</name>
    <dbReference type="NCBI Taxonomy" id="40296"/>
    <lineage>
        <taxon>Eukaryota</taxon>
        <taxon>Fungi</taxon>
        <taxon>Dikarya</taxon>
        <taxon>Ascomycota</taxon>
        <taxon>Pezizomycotina</taxon>
        <taxon>Eurotiomycetes</taxon>
        <taxon>Eurotiomycetidae</taxon>
        <taxon>Eurotiales</taxon>
        <taxon>Aspergillaceae</taxon>
        <taxon>Penicillium</taxon>
    </lineage>
</organism>
<dbReference type="Proteomes" id="UP000030104">
    <property type="component" value="Unassembled WGS sequence"/>
</dbReference>
<dbReference type="HOGENOM" id="CLU_058490_3_0_1"/>
<gene>
    <name evidence="1" type="ORF">PITC_019120</name>
</gene>
<dbReference type="STRING" id="40296.A0A0A2KCQ8"/>
<dbReference type="OMA" id="WPEGLEY"/>
<dbReference type="EMBL" id="JQGA01001490">
    <property type="protein sequence ID" value="KGO65594.1"/>
    <property type="molecule type" value="Genomic_DNA"/>
</dbReference>